<dbReference type="KEGG" id="clac:EG342_09790"/>
<keyword evidence="4" id="KW-1185">Reference proteome</keyword>
<protein>
    <submittedName>
        <fullName evidence="2">Uncharacterized protein</fullName>
    </submittedName>
</protein>
<evidence type="ECO:0000313" key="3">
    <source>
        <dbReference type="Proteomes" id="UP000236262"/>
    </source>
</evidence>
<evidence type="ECO:0000313" key="1">
    <source>
        <dbReference type="EMBL" id="AZA82175.1"/>
    </source>
</evidence>
<name>A0A3G6RL33_CHRLC</name>
<reference evidence="1 4" key="2">
    <citation type="submission" date="2018-11" db="EMBL/GenBank/DDBJ databases">
        <title>Proposal to divide the Flavobacteriaceae and reorganize its genera based on Amino Acid Identity values calculated from whole genome sequences.</title>
        <authorList>
            <person name="Nicholson A.C."/>
            <person name="Gulvik C.A."/>
            <person name="Whitney A.M."/>
            <person name="Humrighouse B.W."/>
            <person name="Bell M."/>
            <person name="Holmes B."/>
            <person name="Steigerwalt A.G."/>
            <person name="Villarma A."/>
            <person name="Sheth M."/>
            <person name="Batra D."/>
            <person name="Pryor J."/>
            <person name="Bernardet J.-F."/>
            <person name="Hugo C."/>
            <person name="Kampfer P."/>
            <person name="Newman J."/>
            <person name="McQuiston J.R."/>
        </authorList>
    </citation>
    <scope>NUCLEOTIDE SEQUENCE [LARGE SCALE GENOMIC DNA]</scope>
    <source>
        <strain evidence="1 4">KC_1864</strain>
    </source>
</reference>
<sequence>MLKPIHILKGWFRSYFSVSEKIRILSEQRLVVCRNCPFAVEKSFLKFRENQAMEEKTKACEKCGCPIIEKSLVEDEKCPMNLWKK</sequence>
<dbReference type="Proteomes" id="UP000236262">
    <property type="component" value="Unassembled WGS sequence"/>
</dbReference>
<dbReference type="AlphaFoldDB" id="A0A3G6RL33"/>
<organism evidence="2 3">
    <name type="scientific">Chryseobacterium lactis</name>
    <dbReference type="NCBI Taxonomy" id="1241981"/>
    <lineage>
        <taxon>Bacteria</taxon>
        <taxon>Pseudomonadati</taxon>
        <taxon>Bacteroidota</taxon>
        <taxon>Flavobacteriia</taxon>
        <taxon>Flavobacteriales</taxon>
        <taxon>Weeksellaceae</taxon>
        <taxon>Chryseobacterium group</taxon>
        <taxon>Chryseobacterium</taxon>
    </lineage>
</organism>
<dbReference type="EMBL" id="PPEH01000003">
    <property type="protein sequence ID" value="PNW14149.1"/>
    <property type="molecule type" value="Genomic_DNA"/>
</dbReference>
<dbReference type="Proteomes" id="UP000279972">
    <property type="component" value="Chromosome"/>
</dbReference>
<accession>A0A3G6RL33</accession>
<dbReference type="EMBL" id="CP033924">
    <property type="protein sequence ID" value="AZA82175.1"/>
    <property type="molecule type" value="Genomic_DNA"/>
</dbReference>
<reference evidence="2 3" key="1">
    <citation type="submission" date="2018-01" db="EMBL/GenBank/DDBJ databases">
        <title>Draft genome sequences of Chryseobacterium lactis NCTC11390, Chryseobacterium oncorhynchi 701B-08, and Chryseobacterium viscerum 687B-08.</title>
        <authorList>
            <person name="Jeong J.-J."/>
            <person name="Lee Y.J."/>
            <person name="Park B."/>
            <person name="Choi I.-G."/>
            <person name="Kim K.D."/>
        </authorList>
    </citation>
    <scope>NUCLEOTIDE SEQUENCE [LARGE SCALE GENOMIC DNA]</scope>
    <source>
        <strain evidence="2 3">NCTC11390</strain>
    </source>
</reference>
<gene>
    <name evidence="2" type="ORF">C1637_09910</name>
    <name evidence="1" type="ORF">EG342_09790</name>
</gene>
<evidence type="ECO:0000313" key="4">
    <source>
        <dbReference type="Proteomes" id="UP000279972"/>
    </source>
</evidence>
<proteinExistence type="predicted"/>
<evidence type="ECO:0000313" key="2">
    <source>
        <dbReference type="EMBL" id="PNW14149.1"/>
    </source>
</evidence>